<evidence type="ECO:0000313" key="2">
    <source>
        <dbReference type="EMBL" id="MDQ0158140.1"/>
    </source>
</evidence>
<dbReference type="SUPFAM" id="SSF88697">
    <property type="entry name" value="PUA domain-like"/>
    <property type="match status" value="1"/>
</dbReference>
<dbReference type="Pfam" id="PF04266">
    <property type="entry name" value="ASCH"/>
    <property type="match status" value="1"/>
</dbReference>
<dbReference type="InterPro" id="IPR015947">
    <property type="entry name" value="PUA-like_sf"/>
</dbReference>
<dbReference type="RefSeq" id="WP_306973615.1">
    <property type="nucleotide sequence ID" value="NZ_JAUSTQ010000001.1"/>
</dbReference>
<evidence type="ECO:0000313" key="3">
    <source>
        <dbReference type="Proteomes" id="UP001224359"/>
    </source>
</evidence>
<dbReference type="InterPro" id="IPR009326">
    <property type="entry name" value="DUF984"/>
</dbReference>
<dbReference type="CDD" id="cd06553">
    <property type="entry name" value="ASCH_Ef3133_like"/>
    <property type="match status" value="1"/>
</dbReference>
<reference evidence="2 3" key="1">
    <citation type="submission" date="2023-07" db="EMBL/GenBank/DDBJ databases">
        <title>Genomic Encyclopedia of Type Strains, Phase IV (KMG-IV): sequencing the most valuable type-strain genomes for metagenomic binning, comparative biology and taxonomic classification.</title>
        <authorList>
            <person name="Goeker M."/>
        </authorList>
    </citation>
    <scope>NUCLEOTIDE SEQUENCE [LARGE SCALE GENOMIC DNA]</scope>
    <source>
        <strain evidence="2 3">DSM 16460</strain>
    </source>
</reference>
<protein>
    <submittedName>
        <fullName evidence="2">Uncharacterized protein YhfF</fullName>
    </submittedName>
</protein>
<dbReference type="EMBL" id="JAUSTQ010000001">
    <property type="protein sequence ID" value="MDQ0158140.1"/>
    <property type="molecule type" value="Genomic_DNA"/>
</dbReference>
<name>A0ABT9VAZ3_9BACI</name>
<gene>
    <name evidence="2" type="ORF">J2S77_000090</name>
</gene>
<dbReference type="Proteomes" id="UP001224359">
    <property type="component" value="Unassembled WGS sequence"/>
</dbReference>
<accession>A0ABT9VAZ3</accession>
<dbReference type="Gene3D" id="3.10.400.10">
    <property type="entry name" value="Sulfate adenylyltransferase"/>
    <property type="match status" value="1"/>
</dbReference>
<feature type="domain" description="ASCH" evidence="1">
    <location>
        <begin position="30"/>
        <end position="153"/>
    </location>
</feature>
<dbReference type="SMART" id="SM01022">
    <property type="entry name" value="ASCH"/>
    <property type="match status" value="1"/>
</dbReference>
<dbReference type="InterPro" id="IPR007374">
    <property type="entry name" value="ASCH_domain"/>
</dbReference>
<dbReference type="PANTHER" id="PTHR39203:SF1">
    <property type="entry name" value="CYTOPLASMIC PROTEIN"/>
    <property type="match status" value="1"/>
</dbReference>
<sequence length="155" mass="18129">MNEDLVKQFWQQFISDRPELANEDTPYKVEYFGDGEAMARELLDLIKAGEKTATCSLYRMYEYHDEKVADEGSFSIVTDYQGNPEAIIRVTDIDIIPFRSIPEDIAEKEGEGDQSYEYWYDAHENFFSREMDSIGETFEDDLPVVVEQFDLVYKQ</sequence>
<dbReference type="PANTHER" id="PTHR39203">
    <property type="entry name" value="CYTOPLASMIC PROTEIN-RELATED"/>
    <property type="match status" value="1"/>
</dbReference>
<proteinExistence type="predicted"/>
<evidence type="ECO:0000259" key="1">
    <source>
        <dbReference type="SMART" id="SM01022"/>
    </source>
</evidence>
<keyword evidence="3" id="KW-1185">Reference proteome</keyword>
<dbReference type="PIRSF" id="PIRSF021320">
    <property type="entry name" value="DUF984"/>
    <property type="match status" value="1"/>
</dbReference>
<organism evidence="2 3">
    <name type="scientific">Alkalibacillus salilacus</name>
    <dbReference type="NCBI Taxonomy" id="284582"/>
    <lineage>
        <taxon>Bacteria</taxon>
        <taxon>Bacillati</taxon>
        <taxon>Bacillota</taxon>
        <taxon>Bacilli</taxon>
        <taxon>Bacillales</taxon>
        <taxon>Bacillaceae</taxon>
        <taxon>Alkalibacillus</taxon>
    </lineage>
</organism>
<comment type="caution">
    <text evidence="2">The sequence shown here is derived from an EMBL/GenBank/DDBJ whole genome shotgun (WGS) entry which is preliminary data.</text>
</comment>